<dbReference type="GO" id="GO:0005666">
    <property type="term" value="C:RNA polymerase III complex"/>
    <property type="evidence" value="ECO:0007669"/>
    <property type="project" value="InterPro"/>
</dbReference>
<proteinExistence type="predicted"/>
<dbReference type="SUPFAM" id="SSF47819">
    <property type="entry name" value="HRDC-like"/>
    <property type="match status" value="1"/>
</dbReference>
<keyword evidence="3" id="KW-1185">Reference proteome</keyword>
<evidence type="ECO:0000259" key="1">
    <source>
        <dbReference type="SMART" id="SM00657"/>
    </source>
</evidence>
<comment type="caution">
    <text evidence="2">The sequence shown here is derived from an EMBL/GenBank/DDBJ whole genome shotgun (WGS) entry which is preliminary data.</text>
</comment>
<name>A0AA38YTZ0_VITRO</name>
<dbReference type="InterPro" id="IPR006590">
    <property type="entry name" value="RNA_pol_Rpb4/RPC9_core"/>
</dbReference>
<dbReference type="InterPro" id="IPR010997">
    <property type="entry name" value="HRDC-like_sf"/>
</dbReference>
<dbReference type="PANTHER" id="PTHR15561">
    <property type="entry name" value="CALCITONIN GENE-RELATED PEPTIDE-RECEPTOR COMPONENT PROTEIN"/>
    <property type="match status" value="1"/>
</dbReference>
<accession>A0AA38YTZ0</accession>
<dbReference type="EMBL" id="JARBHA010000017">
    <property type="protein sequence ID" value="KAJ9676641.1"/>
    <property type="molecule type" value="Genomic_DNA"/>
</dbReference>
<dbReference type="SMART" id="SM00657">
    <property type="entry name" value="RPOL4c"/>
    <property type="match status" value="1"/>
</dbReference>
<evidence type="ECO:0000313" key="3">
    <source>
        <dbReference type="Proteomes" id="UP001168098"/>
    </source>
</evidence>
<dbReference type="InterPro" id="IPR038846">
    <property type="entry name" value="RPC9"/>
</dbReference>
<dbReference type="AlphaFoldDB" id="A0AA38YTZ0"/>
<dbReference type="GO" id="GO:0000166">
    <property type="term" value="F:nucleotide binding"/>
    <property type="evidence" value="ECO:0007669"/>
    <property type="project" value="InterPro"/>
</dbReference>
<reference evidence="2 3" key="1">
    <citation type="journal article" date="2023" name="BMC Biotechnol.">
        <title>Vitis rotundifolia cv Carlos genome sequencing.</title>
        <authorList>
            <person name="Huff M."/>
            <person name="Hulse-Kemp A."/>
            <person name="Scheffler B."/>
            <person name="Youngblood R."/>
            <person name="Simpson S."/>
            <person name="Babiker E."/>
            <person name="Staton M."/>
        </authorList>
    </citation>
    <scope>NUCLEOTIDE SEQUENCE [LARGE SCALE GENOMIC DNA]</scope>
    <source>
        <tissue evidence="2">Leaf</tissue>
    </source>
</reference>
<sequence length="126" mass="14348">MFCRKKANAGALTNFEILDLLRYRGAAKDPTWLIAPIAASEFKAYDYLVESAACNQTRVSINEFTEKCKKYHLLKIIKECEKQTGEEIEDLVEMVMTVLPPPQTQMNLEEEVGVDQKEIVEGDQMT</sequence>
<dbReference type="GO" id="GO:0006384">
    <property type="term" value="P:transcription initiation at RNA polymerase III promoter"/>
    <property type="evidence" value="ECO:0007669"/>
    <property type="project" value="InterPro"/>
</dbReference>
<feature type="domain" description="RNA polymerase Rpb4/RPC9 core" evidence="1">
    <location>
        <begin position="4"/>
        <end position="102"/>
    </location>
</feature>
<dbReference type="PANTHER" id="PTHR15561:SF0">
    <property type="entry name" value="DNA-DIRECTED RNA POLYMERASE III SUBUNIT RPC9"/>
    <property type="match status" value="1"/>
</dbReference>
<gene>
    <name evidence="2" type="ORF">PVL29_021922</name>
</gene>
<dbReference type="Proteomes" id="UP001168098">
    <property type="component" value="Unassembled WGS sequence"/>
</dbReference>
<protein>
    <recommendedName>
        <fullName evidence="1">RNA polymerase Rpb4/RPC9 core domain-containing protein</fullName>
    </recommendedName>
</protein>
<organism evidence="2 3">
    <name type="scientific">Vitis rotundifolia</name>
    <name type="common">Muscadine grape</name>
    <dbReference type="NCBI Taxonomy" id="103349"/>
    <lineage>
        <taxon>Eukaryota</taxon>
        <taxon>Viridiplantae</taxon>
        <taxon>Streptophyta</taxon>
        <taxon>Embryophyta</taxon>
        <taxon>Tracheophyta</taxon>
        <taxon>Spermatophyta</taxon>
        <taxon>Magnoliopsida</taxon>
        <taxon>eudicotyledons</taxon>
        <taxon>Gunneridae</taxon>
        <taxon>Pentapetalae</taxon>
        <taxon>rosids</taxon>
        <taxon>Vitales</taxon>
        <taxon>Vitaceae</taxon>
        <taxon>Viteae</taxon>
        <taxon>Vitis</taxon>
    </lineage>
</organism>
<evidence type="ECO:0000313" key="2">
    <source>
        <dbReference type="EMBL" id="KAJ9676641.1"/>
    </source>
</evidence>